<feature type="transmembrane region" description="Helical" evidence="7">
    <location>
        <begin position="115"/>
        <end position="136"/>
    </location>
</feature>
<evidence type="ECO:0000256" key="3">
    <source>
        <dbReference type="ARBA" id="ARBA00022989"/>
    </source>
</evidence>
<feature type="region of interest" description="Disordered" evidence="6">
    <location>
        <begin position="275"/>
        <end position="330"/>
    </location>
</feature>
<evidence type="ECO:0000256" key="5">
    <source>
        <dbReference type="ARBA" id="ARBA00038359"/>
    </source>
</evidence>
<evidence type="ECO:0000256" key="2">
    <source>
        <dbReference type="ARBA" id="ARBA00022692"/>
    </source>
</evidence>
<gene>
    <name evidence="9" type="ORF">PGQ11_010114</name>
</gene>
<evidence type="ECO:0000256" key="6">
    <source>
        <dbReference type="SAM" id="MobiDB-lite"/>
    </source>
</evidence>
<accession>A0ABR2IAH1</accession>
<dbReference type="Proteomes" id="UP001390339">
    <property type="component" value="Unassembled WGS sequence"/>
</dbReference>
<organism evidence="9 10">
    <name type="scientific">Apiospora arundinis</name>
    <dbReference type="NCBI Taxonomy" id="335852"/>
    <lineage>
        <taxon>Eukaryota</taxon>
        <taxon>Fungi</taxon>
        <taxon>Dikarya</taxon>
        <taxon>Ascomycota</taxon>
        <taxon>Pezizomycotina</taxon>
        <taxon>Sordariomycetes</taxon>
        <taxon>Xylariomycetidae</taxon>
        <taxon>Amphisphaeriales</taxon>
        <taxon>Apiosporaceae</taxon>
        <taxon>Apiospora</taxon>
    </lineage>
</organism>
<dbReference type="PANTHER" id="PTHR33048">
    <property type="entry name" value="PTH11-LIKE INTEGRAL MEMBRANE PROTEIN (AFU_ORTHOLOGUE AFUA_5G11245)"/>
    <property type="match status" value="1"/>
</dbReference>
<evidence type="ECO:0000256" key="7">
    <source>
        <dbReference type="SAM" id="Phobius"/>
    </source>
</evidence>
<evidence type="ECO:0000256" key="1">
    <source>
        <dbReference type="ARBA" id="ARBA00004141"/>
    </source>
</evidence>
<comment type="similarity">
    <text evidence="5">Belongs to the SAT4 family.</text>
</comment>
<proteinExistence type="inferred from homology"/>
<feature type="transmembrane region" description="Helical" evidence="7">
    <location>
        <begin position="6"/>
        <end position="25"/>
    </location>
</feature>
<comment type="subcellular location">
    <subcellularLocation>
        <location evidence="1">Membrane</location>
        <topology evidence="1">Multi-pass membrane protein</topology>
    </subcellularLocation>
</comment>
<keyword evidence="3 7" id="KW-1133">Transmembrane helix</keyword>
<evidence type="ECO:0000259" key="8">
    <source>
        <dbReference type="Pfam" id="PF20684"/>
    </source>
</evidence>
<dbReference type="InterPro" id="IPR052337">
    <property type="entry name" value="SAT4-like"/>
</dbReference>
<feature type="transmembrane region" description="Helical" evidence="7">
    <location>
        <begin position="165"/>
        <end position="188"/>
    </location>
</feature>
<evidence type="ECO:0000313" key="10">
    <source>
        <dbReference type="Proteomes" id="UP001390339"/>
    </source>
</evidence>
<feature type="transmembrane region" description="Helical" evidence="7">
    <location>
        <begin position="200"/>
        <end position="223"/>
    </location>
</feature>
<reference evidence="9 10" key="1">
    <citation type="journal article" date="2024" name="IMA Fungus">
        <title>Apiospora arundinis, a panoply of carbohydrate-active enzymes and secondary metabolites.</title>
        <authorList>
            <person name="Sorensen T."/>
            <person name="Petersen C."/>
            <person name="Muurmann A.T."/>
            <person name="Christiansen J.V."/>
            <person name="Brundto M.L."/>
            <person name="Overgaard C.K."/>
            <person name="Boysen A.T."/>
            <person name="Wollenberg R.D."/>
            <person name="Larsen T.O."/>
            <person name="Sorensen J.L."/>
            <person name="Nielsen K.L."/>
            <person name="Sondergaard T.E."/>
        </authorList>
    </citation>
    <scope>NUCLEOTIDE SEQUENCE [LARGE SCALE GENOMIC DNA]</scope>
    <source>
        <strain evidence="9 10">AAU 773</strain>
    </source>
</reference>
<feature type="compositionally biased region" description="Polar residues" evidence="6">
    <location>
        <begin position="276"/>
        <end position="285"/>
    </location>
</feature>
<feature type="transmembrane region" description="Helical" evidence="7">
    <location>
        <begin position="82"/>
        <end position="103"/>
    </location>
</feature>
<protein>
    <submittedName>
        <fullName evidence="9">Satratoxin biosynthesis SC1 cluster protein 4</fullName>
    </submittedName>
</protein>
<dbReference type="EMBL" id="JAPCWZ010000006">
    <property type="protein sequence ID" value="KAK8859380.1"/>
    <property type="molecule type" value="Genomic_DNA"/>
</dbReference>
<name>A0ABR2IAH1_9PEZI</name>
<comment type="caution">
    <text evidence="9">The sequence shown here is derived from an EMBL/GenBank/DDBJ whole genome shotgun (WGS) entry which is preliminary data.</text>
</comment>
<keyword evidence="2 7" id="KW-0812">Transmembrane</keyword>
<feature type="compositionally biased region" description="Low complexity" evidence="6">
    <location>
        <begin position="297"/>
        <end position="309"/>
    </location>
</feature>
<keyword evidence="10" id="KW-1185">Reference proteome</keyword>
<feature type="compositionally biased region" description="Basic and acidic residues" evidence="6">
    <location>
        <begin position="313"/>
        <end position="323"/>
    </location>
</feature>
<feature type="compositionally biased region" description="Basic and acidic residues" evidence="6">
    <location>
        <begin position="347"/>
        <end position="356"/>
    </location>
</feature>
<evidence type="ECO:0000256" key="4">
    <source>
        <dbReference type="ARBA" id="ARBA00023136"/>
    </source>
</evidence>
<dbReference type="PANTHER" id="PTHR33048:SF47">
    <property type="entry name" value="INTEGRAL MEMBRANE PROTEIN-RELATED"/>
    <property type="match status" value="1"/>
</dbReference>
<evidence type="ECO:0000313" key="9">
    <source>
        <dbReference type="EMBL" id="KAK8859380.1"/>
    </source>
</evidence>
<dbReference type="Pfam" id="PF20684">
    <property type="entry name" value="Fung_rhodopsin"/>
    <property type="match status" value="1"/>
</dbReference>
<feature type="region of interest" description="Disordered" evidence="6">
    <location>
        <begin position="344"/>
        <end position="375"/>
    </location>
</feature>
<dbReference type="InterPro" id="IPR049326">
    <property type="entry name" value="Rhodopsin_dom_fungi"/>
</dbReference>
<feature type="domain" description="Rhodopsin" evidence="8">
    <location>
        <begin position="21"/>
        <end position="265"/>
    </location>
</feature>
<feature type="transmembrane region" description="Helical" evidence="7">
    <location>
        <begin position="37"/>
        <end position="62"/>
    </location>
</feature>
<feature type="compositionally biased region" description="Basic and acidic residues" evidence="6">
    <location>
        <begin position="364"/>
        <end position="375"/>
    </location>
</feature>
<feature type="transmembrane region" description="Helical" evidence="7">
    <location>
        <begin position="235"/>
        <end position="259"/>
    </location>
</feature>
<sequence>MASCLIPITVLVGVACLAVGLRLYTRFGILRNAGLDEYFIGASLIVSLIWYFSHVCATLHGFGRPMDTIEPNARRMLLKAVWLGPAAWGLSSALCKLSIVWQYRRVFPTPGATRLCNYLMGILVVYGLFSLFGAVFRCWPVSSMWDLPLAGVSPESTARCMDLGIFHYVSSGVNIFMDLVIFALPVPLIRRLQISVRQKWALMLVFCFGGFVIIASVIRLIVIKQYVTATDPSKPVVLVALWSGIEINISITCACLATLRPLFSRLFPRLLPSAYSGKSSPSAATKSPGGSMKKTKQQQQQQQQQQEAQELAEEAKQIKRGMGDVRSSSDSQILMRLLQQQLAGEWGQKHHQDHAGECPQSSEYDARKRDVGDIV</sequence>
<keyword evidence="4 7" id="KW-0472">Membrane</keyword>